<evidence type="ECO:0000256" key="2">
    <source>
        <dbReference type="ARBA" id="ARBA00023125"/>
    </source>
</evidence>
<dbReference type="GO" id="GO:0015074">
    <property type="term" value="P:DNA integration"/>
    <property type="evidence" value="ECO:0007669"/>
    <property type="project" value="InterPro"/>
</dbReference>
<dbReference type="Pfam" id="PF14659">
    <property type="entry name" value="Phage_int_SAM_3"/>
    <property type="match status" value="1"/>
</dbReference>
<evidence type="ECO:0000256" key="1">
    <source>
        <dbReference type="ARBA" id="ARBA00008857"/>
    </source>
</evidence>
<protein>
    <recommendedName>
        <fullName evidence="3">Integrase SAM-like N-terminal domain-containing protein</fullName>
    </recommendedName>
</protein>
<proteinExistence type="inferred from homology"/>
<dbReference type="Gene3D" id="1.10.150.130">
    <property type="match status" value="1"/>
</dbReference>
<dbReference type="EMBL" id="VWXL01000103">
    <property type="protein sequence ID" value="MVB12755.1"/>
    <property type="molecule type" value="Genomic_DNA"/>
</dbReference>
<dbReference type="InterPro" id="IPR004107">
    <property type="entry name" value="Integrase_SAM-like_N"/>
</dbReference>
<dbReference type="RefSeq" id="WP_156991352.1">
    <property type="nucleotide sequence ID" value="NZ_VWXL01000103.1"/>
</dbReference>
<evidence type="ECO:0000313" key="5">
    <source>
        <dbReference type="Proteomes" id="UP000469440"/>
    </source>
</evidence>
<dbReference type="InterPro" id="IPR011010">
    <property type="entry name" value="DNA_brk_join_enz"/>
</dbReference>
<organism evidence="4 5">
    <name type="scientific">Caproicibacter fermentans</name>
    <dbReference type="NCBI Taxonomy" id="2576756"/>
    <lineage>
        <taxon>Bacteria</taxon>
        <taxon>Bacillati</taxon>
        <taxon>Bacillota</taxon>
        <taxon>Clostridia</taxon>
        <taxon>Eubacteriales</taxon>
        <taxon>Acutalibacteraceae</taxon>
        <taxon>Caproicibacter</taxon>
    </lineage>
</organism>
<accession>A0A6N8I482</accession>
<feature type="domain" description="Integrase SAM-like N-terminal" evidence="3">
    <location>
        <begin position="67"/>
        <end position="114"/>
    </location>
</feature>
<comment type="caution">
    <text evidence="4">The sequence shown here is derived from an EMBL/GenBank/DDBJ whole genome shotgun (WGS) entry which is preliminary data.</text>
</comment>
<dbReference type="OrthoDB" id="111144at2"/>
<keyword evidence="5" id="KW-1185">Reference proteome</keyword>
<dbReference type="Proteomes" id="UP000469440">
    <property type="component" value="Unassembled WGS sequence"/>
</dbReference>
<comment type="similarity">
    <text evidence="1">Belongs to the 'phage' integrase family.</text>
</comment>
<evidence type="ECO:0000259" key="3">
    <source>
        <dbReference type="Pfam" id="PF14659"/>
    </source>
</evidence>
<dbReference type="GO" id="GO:0003677">
    <property type="term" value="F:DNA binding"/>
    <property type="evidence" value="ECO:0007669"/>
    <property type="project" value="UniProtKB-KW"/>
</dbReference>
<dbReference type="SUPFAM" id="SSF56349">
    <property type="entry name" value="DNA breaking-rejoining enzymes"/>
    <property type="match status" value="1"/>
</dbReference>
<sequence>MPKKGINIYHRKDGRWEGQYYYDINPKTGRRRKISRYGQTGKEAKEKLLSAINEIKSGTYVEKSKLTLEGRLNQWLEVYARPKVKQSSYINYRLYITKHISPNIGKLKLADLRVDLL</sequence>
<dbReference type="InterPro" id="IPR010998">
    <property type="entry name" value="Integrase_recombinase_N"/>
</dbReference>
<reference evidence="4 5" key="1">
    <citation type="submission" date="2019-09" db="EMBL/GenBank/DDBJ databases">
        <title>Genome sequence of Clostridium sp. EA1.</title>
        <authorList>
            <person name="Poehlein A."/>
            <person name="Bengelsdorf F.R."/>
            <person name="Daniel R."/>
        </authorList>
    </citation>
    <scope>NUCLEOTIDE SEQUENCE [LARGE SCALE GENOMIC DNA]</scope>
    <source>
        <strain evidence="4 5">EA1</strain>
    </source>
</reference>
<name>A0A6N8I482_9FIRM</name>
<dbReference type="AlphaFoldDB" id="A0A6N8I482"/>
<evidence type="ECO:0000313" key="4">
    <source>
        <dbReference type="EMBL" id="MVB12755.1"/>
    </source>
</evidence>
<keyword evidence="2" id="KW-0238">DNA-binding</keyword>
<gene>
    <name evidence="4" type="ORF">CAFE_34990</name>
</gene>